<evidence type="ECO:0000256" key="1">
    <source>
        <dbReference type="ARBA" id="ARBA00022448"/>
    </source>
</evidence>
<keyword evidence="2 4" id="KW-0732">Signal</keyword>
<protein>
    <submittedName>
        <fullName evidence="6">Lipopolysaccharide export system protein LptA</fullName>
    </submittedName>
</protein>
<feature type="signal peptide" evidence="4">
    <location>
        <begin position="1"/>
        <end position="32"/>
    </location>
</feature>
<dbReference type="AlphaFoldDB" id="A0A078L0A2"/>
<keyword evidence="7" id="KW-1185">Reference proteome</keyword>
<dbReference type="GO" id="GO:0001530">
    <property type="term" value="F:lipopolysaccharide binding"/>
    <property type="evidence" value="ECO:0007669"/>
    <property type="project" value="InterPro"/>
</dbReference>
<dbReference type="PANTHER" id="PTHR36504">
    <property type="entry name" value="LIPOPOLYSACCHARIDE EXPORT SYSTEM PROTEIN LPTA"/>
    <property type="match status" value="1"/>
</dbReference>
<evidence type="ECO:0000259" key="5">
    <source>
        <dbReference type="Pfam" id="PF03968"/>
    </source>
</evidence>
<dbReference type="PANTHER" id="PTHR36504:SF1">
    <property type="entry name" value="LIPOPOLYSACCHARIDE EXPORT SYSTEM PROTEIN LPTA"/>
    <property type="match status" value="1"/>
</dbReference>
<dbReference type="GO" id="GO:0030288">
    <property type="term" value="C:outer membrane-bounded periplasmic space"/>
    <property type="evidence" value="ECO:0007669"/>
    <property type="project" value="TreeGrafter"/>
</dbReference>
<dbReference type="GO" id="GO:0009279">
    <property type="term" value="C:cell outer membrane"/>
    <property type="evidence" value="ECO:0007669"/>
    <property type="project" value="TreeGrafter"/>
</dbReference>
<dbReference type="InterPro" id="IPR005653">
    <property type="entry name" value="OstA-like_N"/>
</dbReference>
<dbReference type="GO" id="GO:0015920">
    <property type="term" value="P:lipopolysaccharide transport"/>
    <property type="evidence" value="ECO:0007669"/>
    <property type="project" value="InterPro"/>
</dbReference>
<evidence type="ECO:0000313" key="6">
    <source>
        <dbReference type="EMBL" id="CDZ78697.1"/>
    </source>
</evidence>
<evidence type="ECO:0000256" key="2">
    <source>
        <dbReference type="ARBA" id="ARBA00022729"/>
    </source>
</evidence>
<keyword evidence="3" id="KW-0574">Periplasm</keyword>
<evidence type="ECO:0000256" key="4">
    <source>
        <dbReference type="SAM" id="SignalP"/>
    </source>
</evidence>
<evidence type="ECO:0000256" key="3">
    <source>
        <dbReference type="ARBA" id="ARBA00022764"/>
    </source>
</evidence>
<sequence>MQPSSPQNMVKTKRLQLFALLALTLASSVCLGLPDDREKVLELSADQADLNQQTHHGEYTGNIQLDQGSSHLRAAFAITEGDKQNKLVMAEAMGDQKDPAHFWTLTAADKPPLHAYADTIRYYPDRHLIELIGHALVTQGDNSFSAPKISYDTVEQHVISKSDGKNRTTIIIHPEKKA</sequence>
<dbReference type="Pfam" id="PF03968">
    <property type="entry name" value="LptD_N"/>
    <property type="match status" value="1"/>
</dbReference>
<dbReference type="Gene3D" id="2.60.450.10">
    <property type="entry name" value="Lipopolysaccharide (LPS) transport protein A like domain"/>
    <property type="match status" value="1"/>
</dbReference>
<reference evidence="6 7" key="1">
    <citation type="submission" date="2014-06" db="EMBL/GenBank/DDBJ databases">
        <authorList>
            <person name="Urmite Genomes Urmite Genomes"/>
        </authorList>
    </citation>
    <scope>NUCLEOTIDE SEQUENCE [LARGE SCALE GENOMIC DNA]</scope>
</reference>
<proteinExistence type="predicted"/>
<dbReference type="GO" id="GO:0017089">
    <property type="term" value="F:glycolipid transfer activity"/>
    <property type="evidence" value="ECO:0007669"/>
    <property type="project" value="TreeGrafter"/>
</dbReference>
<keyword evidence="1" id="KW-0813">Transport</keyword>
<dbReference type="InterPro" id="IPR052037">
    <property type="entry name" value="LPS_export_LptA"/>
</dbReference>
<name>A0A078L0A2_9GAMM</name>
<feature type="domain" description="Organic solvent tolerance-like N-terminal" evidence="5">
    <location>
        <begin position="43"/>
        <end position="156"/>
    </location>
</feature>
<organism evidence="6 7">
    <name type="scientific">Legionella massiliensis</name>
    <dbReference type="NCBI Taxonomy" id="1034943"/>
    <lineage>
        <taxon>Bacteria</taxon>
        <taxon>Pseudomonadati</taxon>
        <taxon>Pseudomonadota</taxon>
        <taxon>Gammaproteobacteria</taxon>
        <taxon>Legionellales</taxon>
        <taxon>Legionellaceae</taxon>
        <taxon>Legionella</taxon>
    </lineage>
</organism>
<dbReference type="STRING" id="1034943.BN59_03009"/>
<dbReference type="InterPro" id="IPR014340">
    <property type="entry name" value="LptA"/>
</dbReference>
<dbReference type="RefSeq" id="WP_245614338.1">
    <property type="nucleotide sequence ID" value="NZ_CCVW01000003.1"/>
</dbReference>
<dbReference type="NCBIfam" id="TIGR03002">
    <property type="entry name" value="outer_YhbN_LptA"/>
    <property type="match status" value="1"/>
</dbReference>
<evidence type="ECO:0000313" key="7">
    <source>
        <dbReference type="Proteomes" id="UP000044071"/>
    </source>
</evidence>
<dbReference type="Proteomes" id="UP000044071">
    <property type="component" value="Unassembled WGS sequence"/>
</dbReference>
<dbReference type="eggNOG" id="COG1934">
    <property type="taxonomic scope" value="Bacteria"/>
</dbReference>
<accession>A0A078L0A2</accession>
<feature type="chain" id="PRO_5009744145" evidence="4">
    <location>
        <begin position="33"/>
        <end position="178"/>
    </location>
</feature>
<gene>
    <name evidence="6" type="primary">lptA</name>
    <name evidence="6" type="ORF">BN59_03009</name>
</gene>
<dbReference type="EMBL" id="CCSB01000003">
    <property type="protein sequence ID" value="CDZ78697.1"/>
    <property type="molecule type" value="Genomic_DNA"/>
</dbReference>